<dbReference type="GO" id="GO:0008270">
    <property type="term" value="F:zinc ion binding"/>
    <property type="evidence" value="ECO:0007669"/>
    <property type="project" value="UniProtKB-KW"/>
</dbReference>
<evidence type="ECO:0000256" key="5">
    <source>
        <dbReference type="SAM" id="MobiDB-lite"/>
    </source>
</evidence>
<feature type="region of interest" description="Disordered" evidence="5">
    <location>
        <begin position="615"/>
        <end position="656"/>
    </location>
</feature>
<keyword evidence="3" id="KW-0862">Zinc</keyword>
<dbReference type="InterPro" id="IPR021565">
    <property type="entry name" value="Rbsn_Rab-bd"/>
</dbReference>
<accession>A0A8X7N7M7</accession>
<dbReference type="PANTHER" id="PTHR23164:SF30">
    <property type="entry name" value="EARLY ENDOSOME ANTIGEN 1"/>
    <property type="match status" value="1"/>
</dbReference>
<proteinExistence type="predicted"/>
<feature type="domain" description="FYVE-type" evidence="6">
    <location>
        <begin position="322"/>
        <end position="352"/>
    </location>
</feature>
<protein>
    <recommendedName>
        <fullName evidence="6">FYVE-type domain-containing protein</fullName>
    </recommendedName>
</protein>
<feature type="region of interest" description="Disordered" evidence="5">
    <location>
        <begin position="1"/>
        <end position="178"/>
    </location>
</feature>
<feature type="compositionally biased region" description="Low complexity" evidence="5">
    <location>
        <begin position="1"/>
        <end position="10"/>
    </location>
</feature>
<evidence type="ECO:0000259" key="6">
    <source>
        <dbReference type="PROSITE" id="PS50178"/>
    </source>
</evidence>
<dbReference type="InterPro" id="IPR000306">
    <property type="entry name" value="Znf_FYVE"/>
</dbReference>
<reference evidence="7" key="2">
    <citation type="journal article" date="2019" name="IMA Fungus">
        <title>Genome sequencing and comparison of five Tilletia species to identify candidate genes for the detection of regulated species infecting wheat.</title>
        <authorList>
            <person name="Nguyen H.D.T."/>
            <person name="Sultana T."/>
            <person name="Kesanakurti P."/>
            <person name="Hambleton S."/>
        </authorList>
    </citation>
    <scope>NUCLEOTIDE SEQUENCE</scope>
    <source>
        <strain evidence="7">DAOMC 236422</strain>
    </source>
</reference>
<name>A0A8X7N7M7_9BASI</name>
<dbReference type="Pfam" id="PF11464">
    <property type="entry name" value="Rbsn"/>
    <property type="match status" value="1"/>
</dbReference>
<dbReference type="InterPro" id="IPR011011">
    <property type="entry name" value="Znf_FYVE_PHD"/>
</dbReference>
<evidence type="ECO:0000256" key="4">
    <source>
        <dbReference type="PROSITE-ProRule" id="PRU00091"/>
    </source>
</evidence>
<dbReference type="Pfam" id="PF01363">
    <property type="entry name" value="FYVE"/>
    <property type="match status" value="1"/>
</dbReference>
<dbReference type="SUPFAM" id="SSF140125">
    <property type="entry name" value="Rabenosyn-5 Rab-binding domain-like"/>
    <property type="match status" value="1"/>
</dbReference>
<evidence type="ECO:0000256" key="3">
    <source>
        <dbReference type="ARBA" id="ARBA00022833"/>
    </source>
</evidence>
<dbReference type="InterPro" id="IPR036531">
    <property type="entry name" value="Rbsn_Rab-bd_sf"/>
</dbReference>
<dbReference type="AlphaFoldDB" id="A0A8X7N7M7"/>
<feature type="compositionally biased region" description="Polar residues" evidence="5">
    <location>
        <begin position="139"/>
        <end position="173"/>
    </location>
</feature>
<keyword evidence="8" id="KW-1185">Reference proteome</keyword>
<dbReference type="PANTHER" id="PTHR23164">
    <property type="entry name" value="EARLY ENDOSOME ANTIGEN 1"/>
    <property type="match status" value="1"/>
</dbReference>
<dbReference type="CDD" id="cd15737">
    <property type="entry name" value="FYVE2_Vac1p_like"/>
    <property type="match status" value="1"/>
</dbReference>
<dbReference type="EMBL" id="LWDG02000243">
    <property type="protein sequence ID" value="KAE8267260.1"/>
    <property type="molecule type" value="Genomic_DNA"/>
</dbReference>
<dbReference type="InterPro" id="IPR017455">
    <property type="entry name" value="Znf_FYVE-rel"/>
</dbReference>
<dbReference type="InterPro" id="IPR013083">
    <property type="entry name" value="Znf_RING/FYVE/PHD"/>
</dbReference>
<dbReference type="Gene3D" id="3.30.40.10">
    <property type="entry name" value="Zinc/RING finger domain, C3HC4 (zinc finger)"/>
    <property type="match status" value="1"/>
</dbReference>
<feature type="compositionally biased region" description="Low complexity" evidence="5">
    <location>
        <begin position="22"/>
        <end position="37"/>
    </location>
</feature>
<feature type="compositionally biased region" description="Polar residues" evidence="5">
    <location>
        <begin position="38"/>
        <end position="64"/>
    </location>
</feature>
<feature type="compositionally biased region" description="Low complexity" evidence="5">
    <location>
        <begin position="101"/>
        <end position="129"/>
    </location>
</feature>
<evidence type="ECO:0000256" key="1">
    <source>
        <dbReference type="ARBA" id="ARBA00022723"/>
    </source>
</evidence>
<evidence type="ECO:0000256" key="2">
    <source>
        <dbReference type="ARBA" id="ARBA00022771"/>
    </source>
</evidence>
<keyword evidence="1" id="KW-0479">Metal-binding</keyword>
<dbReference type="SUPFAM" id="SSF57903">
    <property type="entry name" value="FYVE/PHD zinc finger"/>
    <property type="match status" value="1"/>
</dbReference>
<evidence type="ECO:0000313" key="7">
    <source>
        <dbReference type="EMBL" id="KAE8267260.1"/>
    </source>
</evidence>
<keyword evidence="2 4" id="KW-0863">Zinc-finger</keyword>
<feature type="compositionally biased region" description="Low complexity" evidence="5">
    <location>
        <begin position="633"/>
        <end position="656"/>
    </location>
</feature>
<reference evidence="7" key="1">
    <citation type="submission" date="2016-04" db="EMBL/GenBank/DDBJ databases">
        <authorList>
            <person name="Nguyen H.D."/>
            <person name="Samba Siva P."/>
            <person name="Cullis J."/>
            <person name="Levesque C.A."/>
            <person name="Hambleton S."/>
        </authorList>
    </citation>
    <scope>NUCLEOTIDE SEQUENCE</scope>
    <source>
        <strain evidence="7">DAOMC 236422</strain>
    </source>
</reference>
<dbReference type="SMART" id="SM00064">
    <property type="entry name" value="FYVE"/>
    <property type="match status" value="1"/>
</dbReference>
<dbReference type="PROSITE" id="PS50178">
    <property type="entry name" value="ZF_FYVE"/>
    <property type="match status" value="1"/>
</dbReference>
<comment type="caution">
    <text evidence="7">The sequence shown here is derived from an EMBL/GenBank/DDBJ whole genome shotgun (WGS) entry which is preliminary data.</text>
</comment>
<gene>
    <name evidence="7" type="ORF">A4X09_0g5077</name>
</gene>
<sequence>MASSSSPASQGGSGGSAGGGSASPSQLSRHSSSSSVSYTPYNRRSTPAQQHNRTSSTATITPSTGMGIYGSSPLAPSSSTGTGLPSSSSAASMLFPPHDYSGPSSRSHSPMPPSSSSSSSTSSSRPYSPALDSKHLPPTTRSSPGLPSINTFEYPSKQQPASSTSIPATQHTFQPKGLAVSRTADFMAARKRKQDGGRIEDGRLGRRLEKLLAIHHNPVPLADQSSATTTASTIKSSFSSHVDAHPEYDSTEEPLLSFASSTASSLRKASSNLWATIRVASSTTPSHPGQSFLSTLEEARTRAAEDSARRIAEQSIVKWQEDGEVRKCPVCTTAFSLAVRKHHCRLCGRVVCASPHLTKPIFPNIPNAAEGADQGTAASLAVVDPIKAASLLAEQKCSGLVVLTDPRTGKVDDARKVAAEAAVGAATVAEMAGSGGGGGGGGGGGLDTLKTLERDLDGRAIRICRDCRQVIFRQQYMLESGPTPTWLKLYEALMRLQREIEESLPEFHEMVLGLQKHDASTTLGSSARSTLRLQRDAAQARKQLLANFAAYDALAKRIRNLPTPTSVSRAAALKMNGGGKEVVTVVVDDPQERVQLAIWTNANLFLQKNMFPLQTLPKPDSRPNPTNHKRTPSSSSSVSASASSKNPTLSEQAATSAQTQEQLVVLREQQHLLEDYMARANASRKFEDARMLRMSWEEIEREVERLIKRAGGVGDPRRGPGRG</sequence>
<feature type="compositionally biased region" description="Low complexity" evidence="5">
    <location>
        <begin position="76"/>
        <end position="92"/>
    </location>
</feature>
<evidence type="ECO:0000313" key="8">
    <source>
        <dbReference type="Proteomes" id="UP000078113"/>
    </source>
</evidence>
<feature type="compositionally biased region" description="Gly residues" evidence="5">
    <location>
        <begin position="11"/>
        <end position="21"/>
    </location>
</feature>
<organism evidence="7 8">
    <name type="scientific">Tilletia walkeri</name>
    <dbReference type="NCBI Taxonomy" id="117179"/>
    <lineage>
        <taxon>Eukaryota</taxon>
        <taxon>Fungi</taxon>
        <taxon>Dikarya</taxon>
        <taxon>Basidiomycota</taxon>
        <taxon>Ustilaginomycotina</taxon>
        <taxon>Exobasidiomycetes</taxon>
        <taxon>Tilletiales</taxon>
        <taxon>Tilletiaceae</taxon>
        <taxon>Tilletia</taxon>
    </lineage>
</organism>
<dbReference type="Proteomes" id="UP000078113">
    <property type="component" value="Unassembled WGS sequence"/>
</dbReference>